<feature type="transmembrane region" description="Helical" evidence="5">
    <location>
        <begin position="297"/>
        <end position="317"/>
    </location>
</feature>
<feature type="transmembrane region" description="Helical" evidence="5">
    <location>
        <begin position="53"/>
        <end position="74"/>
    </location>
</feature>
<feature type="transmembrane region" description="Helical" evidence="5">
    <location>
        <begin position="12"/>
        <end position="33"/>
    </location>
</feature>
<proteinExistence type="inferred from homology"/>
<geneLocation type="plasmid" evidence="7 8">
    <name>EAL2_808p</name>
</geneLocation>
<evidence type="ECO:0000313" key="7">
    <source>
        <dbReference type="EMBL" id="AHM57536.1"/>
    </source>
</evidence>
<dbReference type="HOGENOM" id="CLU_007733_0_0_9"/>
<keyword evidence="8" id="KW-1185">Reference proteome</keyword>
<feature type="coiled-coil region" evidence="6">
    <location>
        <begin position="883"/>
        <end position="910"/>
    </location>
</feature>
<comment type="similarity">
    <text evidence="5">Belongs to the UPF0182 family.</text>
</comment>
<dbReference type="RefSeq" id="WP_025436451.1">
    <property type="nucleotide sequence ID" value="NZ_CP007453.1"/>
</dbReference>
<keyword evidence="6" id="KW-0175">Coiled coil</keyword>
<evidence type="ECO:0000313" key="8">
    <source>
        <dbReference type="Proteomes" id="UP000019591"/>
    </source>
</evidence>
<dbReference type="PANTHER" id="PTHR39344:SF1">
    <property type="entry name" value="UPF0182 PROTEIN SLL1060"/>
    <property type="match status" value="1"/>
</dbReference>
<keyword evidence="2 5" id="KW-0812">Transmembrane</keyword>
<dbReference type="OrthoDB" id="9763654at2"/>
<evidence type="ECO:0000256" key="1">
    <source>
        <dbReference type="ARBA" id="ARBA00022475"/>
    </source>
</evidence>
<keyword evidence="3 5" id="KW-1133">Transmembrane helix</keyword>
<dbReference type="HAMAP" id="MF_01600">
    <property type="entry name" value="UPF0182"/>
    <property type="match status" value="1"/>
</dbReference>
<sequence>MGKKRFDLRMLPGLLITVLIILAIGLRAIVNFITDFQWFGKNEFLSTFLTRVVTELGILIPLWILAGLGLHAYIKKLKQKYYVQAHIEYDKQADRGIELGAAIFSGVFSGVMAWVIADSIWLKLRMFLNATRFDGADPIFGKNIDFYMFKLPLYQQLLSIGIFVTILVIGITVGFLFVMLTLRAPSEGSIYYINESKRRNNLISIATARKKELFNSALRKIAFLGMAVFLMVSAKYFLQIYELMYSTSGVAYGASYTDIHVTLIAYRVVAVISLVSAFTVAYGLLKGQFKLAASGPVLMIGVSIIFGIVGYVVQQLIVEPDEIEKEKEYLVYNIEHTQKAFALDDVKVSEFPVEQSIVRQDLANNSATIGNIRINDARPLKETYNQIQGIRLYYSFNDIDLDRYKINGEYKQVFISPREMDQNKLPDQAKTWINMHLKYTHGYGIVMSPVNAVTEEGQPQLIFKNVPPVTSTALVIKRPELYFGELTNDYIIVNTDESEFDYPSGSDNVTTRYEGKAGIELGGINKLLYAYRERSMKLLVSTVVNSDSRIIFYRNIMERVNRIAPFLEYDQNPYLVLNQADGKLYWIIDAYTTSQYYPYSQPFELNQKQINYIRNSVKVVIDAYEGTTKFYIFDENDPVVQTYSKIFTDLFTSKSKLTPGLLEHIRYPQDYFDIQSEVYRSYHVDNPVVFYNGEDIWDKANEKYMESVQRIESNYVMFKLADSEIQEFALMLPYTPREKPNMTSLLVARSDGENYGKLYMYKFPKDKTIQGPLMIESRIDQDSVISPQFTLWGQKGSTVLRGNVIVVPIEKSLIYVEPIYIKADNPNSLPEMKRVIVAYENKIVMEETLDKALSRIFGEEEITEPSETIPVEEGMEPEVKSLLDEINRLFKENKDNMDEIERLIDQLNQMLEG</sequence>
<evidence type="ECO:0000256" key="3">
    <source>
        <dbReference type="ARBA" id="ARBA00022989"/>
    </source>
</evidence>
<name>W8U9J9_PEPAC</name>
<dbReference type="PANTHER" id="PTHR39344">
    <property type="entry name" value="UPF0182 PROTEIN SLL1060"/>
    <property type="match status" value="1"/>
</dbReference>
<comment type="subcellular location">
    <subcellularLocation>
        <location evidence="5">Cell membrane</location>
        <topology evidence="5">Multi-pass membrane protein</topology>
    </subcellularLocation>
</comment>
<feature type="transmembrane region" description="Helical" evidence="5">
    <location>
        <begin position="95"/>
        <end position="117"/>
    </location>
</feature>
<organism evidence="7 8">
    <name type="scientific">Peptoclostridium acidaminophilum DSM 3953</name>
    <dbReference type="NCBI Taxonomy" id="1286171"/>
    <lineage>
        <taxon>Bacteria</taxon>
        <taxon>Bacillati</taxon>
        <taxon>Bacillota</taxon>
        <taxon>Clostridia</taxon>
        <taxon>Peptostreptococcales</taxon>
        <taxon>Peptoclostridiaceae</taxon>
        <taxon>Peptoclostridium</taxon>
    </lineage>
</organism>
<dbReference type="KEGG" id="eac:EAL2_808p00290"/>
<gene>
    <name evidence="7" type="ORF">EAL2_808p00290</name>
</gene>
<accession>W8U9J9</accession>
<feature type="transmembrane region" description="Helical" evidence="5">
    <location>
        <begin position="157"/>
        <end position="182"/>
    </location>
</feature>
<keyword evidence="1 5" id="KW-1003">Cell membrane</keyword>
<dbReference type="Pfam" id="PF03699">
    <property type="entry name" value="UPF0182"/>
    <property type="match status" value="1"/>
</dbReference>
<dbReference type="eggNOG" id="COG1615">
    <property type="taxonomic scope" value="Bacteria"/>
</dbReference>
<keyword evidence="4 5" id="KW-0472">Membrane</keyword>
<keyword evidence="7" id="KW-0614">Plasmid</keyword>
<dbReference type="InterPro" id="IPR005372">
    <property type="entry name" value="UPF0182"/>
</dbReference>
<evidence type="ECO:0000256" key="5">
    <source>
        <dbReference type="HAMAP-Rule" id="MF_01600"/>
    </source>
</evidence>
<protein>
    <recommendedName>
        <fullName evidence="5">UPF0182 protein EAL2_808p00290</fullName>
    </recommendedName>
</protein>
<dbReference type="PATRIC" id="fig|1286171.3.peg.2206"/>
<evidence type="ECO:0000256" key="6">
    <source>
        <dbReference type="SAM" id="Coils"/>
    </source>
</evidence>
<evidence type="ECO:0000256" key="4">
    <source>
        <dbReference type="ARBA" id="ARBA00023136"/>
    </source>
</evidence>
<dbReference type="AlphaFoldDB" id="W8U9J9"/>
<dbReference type="GO" id="GO:0005576">
    <property type="term" value="C:extracellular region"/>
    <property type="evidence" value="ECO:0007669"/>
    <property type="project" value="TreeGrafter"/>
</dbReference>
<dbReference type="GO" id="GO:0005886">
    <property type="term" value="C:plasma membrane"/>
    <property type="evidence" value="ECO:0007669"/>
    <property type="project" value="UniProtKB-SubCell"/>
</dbReference>
<dbReference type="EMBL" id="CP007453">
    <property type="protein sequence ID" value="AHM57536.1"/>
    <property type="molecule type" value="Genomic_DNA"/>
</dbReference>
<feature type="transmembrane region" description="Helical" evidence="5">
    <location>
        <begin position="264"/>
        <end position="285"/>
    </location>
</feature>
<evidence type="ECO:0000256" key="2">
    <source>
        <dbReference type="ARBA" id="ARBA00022692"/>
    </source>
</evidence>
<feature type="transmembrane region" description="Helical" evidence="5">
    <location>
        <begin position="221"/>
        <end position="244"/>
    </location>
</feature>
<reference evidence="7 8" key="1">
    <citation type="journal article" date="2014" name="Genome Announc.">
        <title>Complete Genome Sequence of Amino Acid-Utilizing Eubacterium acidaminophilum al-2 (DSM 3953).</title>
        <authorList>
            <person name="Poehlein A."/>
            <person name="Andreesen J.R."/>
            <person name="Daniel R."/>
        </authorList>
    </citation>
    <scope>NUCLEOTIDE SEQUENCE [LARGE SCALE GENOMIC DNA]</scope>
    <source>
        <strain evidence="7 8">DSM 3953</strain>
        <plasmid evidence="8">Plasmid EAL2_808p</plasmid>
    </source>
</reference>
<dbReference type="Proteomes" id="UP000019591">
    <property type="component" value="Plasmid EAL2_808p"/>
</dbReference>